<dbReference type="Pfam" id="PF13432">
    <property type="entry name" value="TPR_16"/>
    <property type="match status" value="1"/>
</dbReference>
<evidence type="ECO:0000256" key="2">
    <source>
        <dbReference type="ARBA" id="ARBA00022803"/>
    </source>
</evidence>
<keyword evidence="5" id="KW-1185">Reference proteome</keyword>
<evidence type="ECO:0000256" key="1">
    <source>
        <dbReference type="ARBA" id="ARBA00022737"/>
    </source>
</evidence>
<dbReference type="InterPro" id="IPR011990">
    <property type="entry name" value="TPR-like_helical_dom_sf"/>
</dbReference>
<dbReference type="OrthoDB" id="9803982at2"/>
<dbReference type="EMBL" id="ACIJ02000002">
    <property type="protein sequence ID" value="EEX72977.1"/>
    <property type="molecule type" value="Genomic_DNA"/>
</dbReference>
<keyword evidence="2 3" id="KW-0802">TPR repeat</keyword>
<dbReference type="HOGENOM" id="CLU_562416_0_0_10"/>
<sequence length="457" mass="52671">MSVGRELYHLALFPLYFTPLPLHSIIMPNPDHSLQALIEEYERLIASGEPFYMEAESLIDILEYYIKQGKLEEADECLRIALRLHPNNDDLLLTKAYRLKDRLRWQEAEEIIHQLSEPNEKEVALFYIEKMLCKLDANSAEKIFTETFKLKDDEFGVEFHVDYIELLLDYGLYDRALRLLKALPDGYQDQKHLYELQGEAYCNLRSFDAAIDAINKMIDLDPYDDISWVQLAEVQYKAEKFEEAVDSCDYALTINADNSRATRIKILSLIGLRKSAEASTLVQDFLDSNPDDYLVYLLLAEQMGGLHLYDTSIRLFREAALRCPQDSVDHLRIVTHLSSVLLYAERYEEALETMMSANSANIDVQDVRLQIAEAALAQKQTSVALTIIRRGLEDPTDQDHLLRYTFLLGRNKIYKEAATIWQRLLQQLKTDDPVALQYLDKAKENLAAPTAETQEPD</sequence>
<dbReference type="STRING" id="626522.GCWU000325_00141"/>
<dbReference type="PROSITE" id="PS50005">
    <property type="entry name" value="TPR"/>
    <property type="match status" value="2"/>
</dbReference>
<dbReference type="AlphaFoldDB" id="C9LD19"/>
<feature type="repeat" description="TPR" evidence="3">
    <location>
        <begin position="191"/>
        <end position="224"/>
    </location>
</feature>
<accession>C9LD19</accession>
<dbReference type="eggNOG" id="COG0457">
    <property type="taxonomic scope" value="Bacteria"/>
</dbReference>
<dbReference type="PANTHER" id="PTHR44943">
    <property type="entry name" value="CELLULOSE SYNTHASE OPERON PROTEIN C"/>
    <property type="match status" value="1"/>
</dbReference>
<dbReference type="SUPFAM" id="SSF81901">
    <property type="entry name" value="HCP-like"/>
    <property type="match status" value="1"/>
</dbReference>
<evidence type="ECO:0000313" key="4">
    <source>
        <dbReference type="EMBL" id="EEX72977.1"/>
    </source>
</evidence>
<protein>
    <submittedName>
        <fullName evidence="4">Tetratricopeptide repeat protein</fullName>
    </submittedName>
</protein>
<name>C9LD19_9BACT</name>
<dbReference type="InterPro" id="IPR051685">
    <property type="entry name" value="Ycf3/AcsC/BcsC/TPR_MFPF"/>
</dbReference>
<proteinExistence type="predicted"/>
<dbReference type="InterPro" id="IPR019734">
    <property type="entry name" value="TPR_rpt"/>
</dbReference>
<dbReference type="Pfam" id="PF13181">
    <property type="entry name" value="TPR_8"/>
    <property type="match status" value="1"/>
</dbReference>
<reference evidence="4" key="1">
    <citation type="submission" date="2009-09" db="EMBL/GenBank/DDBJ databases">
        <authorList>
            <person name="Weinstock G."/>
            <person name="Sodergren E."/>
            <person name="Clifton S."/>
            <person name="Fulton L."/>
            <person name="Fulton B."/>
            <person name="Courtney L."/>
            <person name="Fronick C."/>
            <person name="Harrison M."/>
            <person name="Strong C."/>
            <person name="Farmer C."/>
            <person name="Delahaunty K."/>
            <person name="Markovic C."/>
            <person name="Hall O."/>
            <person name="Minx P."/>
            <person name="Tomlinson C."/>
            <person name="Mitreva M."/>
            <person name="Nelson J."/>
            <person name="Hou S."/>
            <person name="Wollam A."/>
            <person name="Pepin K.H."/>
            <person name="Johnson M."/>
            <person name="Bhonagiri V."/>
            <person name="Nash W.E."/>
            <person name="Warren W."/>
            <person name="Chinwalla A."/>
            <person name="Mardis E.R."/>
            <person name="Wilson R.K."/>
        </authorList>
    </citation>
    <scope>NUCLEOTIDE SEQUENCE [LARGE SCALE GENOMIC DNA]</scope>
    <source>
        <strain evidence="4">ATCC 51259</strain>
    </source>
</reference>
<dbReference type="SUPFAM" id="SSF48452">
    <property type="entry name" value="TPR-like"/>
    <property type="match status" value="1"/>
</dbReference>
<gene>
    <name evidence="4" type="ORF">GCWU000325_00141</name>
</gene>
<organism evidence="4 5">
    <name type="scientific">Alloprevotella tannerae ATCC 51259</name>
    <dbReference type="NCBI Taxonomy" id="626522"/>
    <lineage>
        <taxon>Bacteria</taxon>
        <taxon>Pseudomonadati</taxon>
        <taxon>Bacteroidota</taxon>
        <taxon>Bacteroidia</taxon>
        <taxon>Bacteroidales</taxon>
        <taxon>Prevotellaceae</taxon>
        <taxon>Alloprevotella</taxon>
    </lineage>
</organism>
<comment type="caution">
    <text evidence="4">The sequence shown here is derived from an EMBL/GenBank/DDBJ whole genome shotgun (WGS) entry which is preliminary data.</text>
</comment>
<keyword evidence="1" id="KW-0677">Repeat</keyword>
<dbReference type="Proteomes" id="UP000003460">
    <property type="component" value="Unassembled WGS sequence"/>
</dbReference>
<dbReference type="SMART" id="SM00028">
    <property type="entry name" value="TPR"/>
    <property type="match status" value="4"/>
</dbReference>
<feature type="repeat" description="TPR" evidence="3">
    <location>
        <begin position="55"/>
        <end position="88"/>
    </location>
</feature>
<dbReference type="PANTHER" id="PTHR44943:SF4">
    <property type="entry name" value="TPR REPEAT-CONTAINING PROTEIN MJ0798"/>
    <property type="match status" value="1"/>
</dbReference>
<evidence type="ECO:0000256" key="3">
    <source>
        <dbReference type="PROSITE-ProRule" id="PRU00339"/>
    </source>
</evidence>
<dbReference type="Gene3D" id="1.25.40.10">
    <property type="entry name" value="Tetratricopeptide repeat domain"/>
    <property type="match status" value="2"/>
</dbReference>
<evidence type="ECO:0000313" key="5">
    <source>
        <dbReference type="Proteomes" id="UP000003460"/>
    </source>
</evidence>